<evidence type="ECO:0008006" key="3">
    <source>
        <dbReference type="Google" id="ProtNLM"/>
    </source>
</evidence>
<proteinExistence type="predicted"/>
<dbReference type="Gene3D" id="1.25.40.10">
    <property type="entry name" value="Tetratricopeptide repeat domain"/>
    <property type="match status" value="1"/>
</dbReference>
<gene>
    <name evidence="1" type="ORF">ACFSVL_38485</name>
</gene>
<dbReference type="InterPro" id="IPR027417">
    <property type="entry name" value="P-loop_NTPase"/>
</dbReference>
<dbReference type="InterPro" id="IPR011990">
    <property type="entry name" value="TPR-like_helical_dom_sf"/>
</dbReference>
<dbReference type="Proteomes" id="UP001597483">
    <property type="component" value="Unassembled WGS sequence"/>
</dbReference>
<comment type="caution">
    <text evidence="1">The sequence shown here is derived from an EMBL/GenBank/DDBJ whole genome shotgun (WGS) entry which is preliminary data.</text>
</comment>
<dbReference type="RefSeq" id="WP_378311742.1">
    <property type="nucleotide sequence ID" value="NZ_JBHUKS010000032.1"/>
</dbReference>
<organism evidence="1 2">
    <name type="scientific">Amycolatopsis silviterrae</name>
    <dbReference type="NCBI Taxonomy" id="1656914"/>
    <lineage>
        <taxon>Bacteria</taxon>
        <taxon>Bacillati</taxon>
        <taxon>Actinomycetota</taxon>
        <taxon>Actinomycetes</taxon>
        <taxon>Pseudonocardiales</taxon>
        <taxon>Pseudonocardiaceae</taxon>
        <taxon>Amycolatopsis</taxon>
    </lineage>
</organism>
<keyword evidence="2" id="KW-1185">Reference proteome</keyword>
<sequence>MLDRTPPYIRRDLHDELSAKIRRGGFVLVVGESTAGKTRMVYEAVRATCPDHTLLAPANREALADVVEAVADTPRCVLWLDDLERFMGAGGLTPNLLDKILSRRREDAVIAATMRSPEFDRYSAREEGSVPDHDLDAWRDARDILRLADVVELSRRWTAEELARARAYDNDPRIRSALPYVGKFGLAEMLAAGPELVRNWHTGWAPGAHPRGAALVTAAVDCRRAGVDEPVPLDVLVELSRSRLNDRGGELLRPESPEEALAWATRTSHGASSLLLPAEQPGHYIAFDYLVDLPDFDLAPVATWRILLTRADPQQAFRIGEAAARTFQHSIAAEAFRKAAESGIQGADIAAEFYTAYGDQMKTNKKLEKIVQDKIDRLGPLDPETLSARLKLAESITDSPHTAEALEIFPELLADLLRIVGERHADTINASRLHAYAIGVCGDPATAIELLRKTLPLHQEVFGEEDMSTLLARHYLAFFVAEENPRDALGMLDDIQDRYTRAYGENSPRVLQIRDLRGGVLRRTILPSESTLRYLQNLREDRIRIIGSDHAHTMVNTFNIVSVLLSMNRTEEAKSSLDRLLSQWMGDSPSPDKIQRIAVRLTGLRLEGSSRNLPSRHYEALESLHVLTVLRGPDDALTKQVEFLNARSGISPKPPE</sequence>
<evidence type="ECO:0000313" key="1">
    <source>
        <dbReference type="EMBL" id="MFD2473340.1"/>
    </source>
</evidence>
<dbReference type="EMBL" id="JBHUKS010000032">
    <property type="protein sequence ID" value="MFD2473340.1"/>
    <property type="molecule type" value="Genomic_DNA"/>
</dbReference>
<accession>A0ABW5HJL9</accession>
<dbReference type="SUPFAM" id="SSF52540">
    <property type="entry name" value="P-loop containing nucleoside triphosphate hydrolases"/>
    <property type="match status" value="1"/>
</dbReference>
<evidence type="ECO:0000313" key="2">
    <source>
        <dbReference type="Proteomes" id="UP001597483"/>
    </source>
</evidence>
<name>A0ABW5HJL9_9PSEU</name>
<dbReference type="SUPFAM" id="SSF48452">
    <property type="entry name" value="TPR-like"/>
    <property type="match status" value="1"/>
</dbReference>
<reference evidence="2" key="1">
    <citation type="journal article" date="2019" name="Int. J. Syst. Evol. Microbiol.">
        <title>The Global Catalogue of Microorganisms (GCM) 10K type strain sequencing project: providing services to taxonomists for standard genome sequencing and annotation.</title>
        <authorList>
            <consortium name="The Broad Institute Genomics Platform"/>
            <consortium name="The Broad Institute Genome Sequencing Center for Infectious Disease"/>
            <person name="Wu L."/>
            <person name="Ma J."/>
        </authorList>
    </citation>
    <scope>NUCLEOTIDE SEQUENCE [LARGE SCALE GENOMIC DNA]</scope>
    <source>
        <strain evidence="2">CGMCC 4.7641</strain>
    </source>
</reference>
<protein>
    <recommendedName>
        <fullName evidence="3">Tetratricopeptide repeat protein</fullName>
    </recommendedName>
</protein>